<protein>
    <submittedName>
        <fullName evidence="2">Uncharacterized protein</fullName>
    </submittedName>
</protein>
<accession>A0A554LHY8</accession>
<name>A0A554LHY8_9BACT</name>
<dbReference type="EMBL" id="VMGK01000024">
    <property type="protein sequence ID" value="TSC92481.1"/>
    <property type="molecule type" value="Genomic_DNA"/>
</dbReference>
<evidence type="ECO:0000256" key="1">
    <source>
        <dbReference type="SAM" id="Phobius"/>
    </source>
</evidence>
<sequence length="385" mass="43955">MKTTRVTVGIIALSASFLTFLVLFLFARTRAKERHQQYEQLQEDIYYDAKTVDEVCHALKKAPVPAIAVAFDNGVEFSLRSNSGEDPRPLGGIYSKFNLTMFLYPVSKKEKLYFSYGPHKLIESATPRSFYYIQCREADYGIESTDTLIDELGILPEDSEIKCFSVEELTDILRKKRLFAVEDTDMFDSDVTFRAVVQELEELANLDWMRATVFEKDSSFGEPKTFMLVNADNKCPVRTIPTTDGYGMVIFTFAGAVNENFGGTLYPLSRLSYEFPKRTFYSLTEVKDWAKKENRFLIATDNTVHDSWISFPIVCGKIPLENTESITVSGQPDFLDWYLLPTETKIEYLYYDNIDTTKSTAKISSQPGDINLISRIENKLVVGRK</sequence>
<evidence type="ECO:0000313" key="2">
    <source>
        <dbReference type="EMBL" id="TSC92481.1"/>
    </source>
</evidence>
<keyword evidence="1" id="KW-0472">Membrane</keyword>
<organism evidence="2 3">
    <name type="scientific">Candidatus Berkelbacteria bacterium Licking1014_7</name>
    <dbReference type="NCBI Taxonomy" id="2017147"/>
    <lineage>
        <taxon>Bacteria</taxon>
        <taxon>Candidatus Berkelbacteria</taxon>
    </lineage>
</organism>
<reference evidence="2 3" key="1">
    <citation type="submission" date="2017-07" db="EMBL/GenBank/DDBJ databases">
        <title>Mechanisms for carbon and nitrogen cycling indicate functional differentiation within the Candidate Phyla Radiation.</title>
        <authorList>
            <person name="Danczak R.E."/>
            <person name="Johnston M.D."/>
            <person name="Kenah C."/>
            <person name="Slattery M."/>
            <person name="Wrighton K.C."/>
            <person name="Wilkins M.J."/>
        </authorList>
    </citation>
    <scope>NUCLEOTIDE SEQUENCE [LARGE SCALE GENOMIC DNA]</scope>
    <source>
        <strain evidence="2">Licking1014_7</strain>
    </source>
</reference>
<evidence type="ECO:0000313" key="3">
    <source>
        <dbReference type="Proteomes" id="UP000315689"/>
    </source>
</evidence>
<proteinExistence type="predicted"/>
<gene>
    <name evidence="2" type="ORF">CEN89_660</name>
</gene>
<feature type="transmembrane region" description="Helical" evidence="1">
    <location>
        <begin position="6"/>
        <end position="27"/>
    </location>
</feature>
<comment type="caution">
    <text evidence="2">The sequence shown here is derived from an EMBL/GenBank/DDBJ whole genome shotgun (WGS) entry which is preliminary data.</text>
</comment>
<dbReference type="Proteomes" id="UP000315689">
    <property type="component" value="Unassembled WGS sequence"/>
</dbReference>
<keyword evidence="1" id="KW-1133">Transmembrane helix</keyword>
<keyword evidence="1" id="KW-0812">Transmembrane</keyword>
<dbReference type="AlphaFoldDB" id="A0A554LHY8"/>